<feature type="transmembrane region" description="Helical" evidence="2">
    <location>
        <begin position="21"/>
        <end position="40"/>
    </location>
</feature>
<sequence>MTGGTGPVLRWHQPHPSTRRVLALGTAGAALLSLAVVSLVVGNYDAGVLAGVLGLAAVVDLWAEMRPRGFVLAGDDGLVVRTGSRPRVLPWGVVAAVRVQPRRLGRDRPVVELVDGSVVPLPRDVPLEELQARRPGSGTTDQPGAGPADGPSDGPAGPTG</sequence>
<evidence type="ECO:0000256" key="2">
    <source>
        <dbReference type="SAM" id="Phobius"/>
    </source>
</evidence>
<feature type="region of interest" description="Disordered" evidence="1">
    <location>
        <begin position="124"/>
        <end position="160"/>
    </location>
</feature>
<keyword evidence="5" id="KW-1185">Reference proteome</keyword>
<evidence type="ECO:0000256" key="1">
    <source>
        <dbReference type="SAM" id="MobiDB-lite"/>
    </source>
</evidence>
<reference evidence="5" key="1">
    <citation type="journal article" date="2019" name="Int. J. Syst. Evol. Microbiol.">
        <title>The Global Catalogue of Microorganisms (GCM) 10K type strain sequencing project: providing services to taxonomists for standard genome sequencing and annotation.</title>
        <authorList>
            <consortium name="The Broad Institute Genomics Platform"/>
            <consortium name="The Broad Institute Genome Sequencing Center for Infectious Disease"/>
            <person name="Wu L."/>
            <person name="Ma J."/>
        </authorList>
    </citation>
    <scope>NUCLEOTIDE SEQUENCE [LARGE SCALE GENOMIC DNA]</scope>
    <source>
        <strain evidence="5">NCAIM B.02333</strain>
    </source>
</reference>
<feature type="transmembrane region" description="Helical" evidence="2">
    <location>
        <begin position="46"/>
        <end position="63"/>
    </location>
</feature>
<protein>
    <submittedName>
        <fullName evidence="4">PH domain-containing protein</fullName>
    </submittedName>
</protein>
<comment type="caution">
    <text evidence="4">The sequence shown here is derived from an EMBL/GenBank/DDBJ whole genome shotgun (WGS) entry which is preliminary data.</text>
</comment>
<keyword evidence="2" id="KW-1133">Transmembrane helix</keyword>
<accession>A0ABV7WKL7</accession>
<name>A0ABV7WKL7_9MICO</name>
<evidence type="ECO:0000313" key="5">
    <source>
        <dbReference type="Proteomes" id="UP001595685"/>
    </source>
</evidence>
<keyword evidence="2" id="KW-0472">Membrane</keyword>
<keyword evidence="2" id="KW-0812">Transmembrane</keyword>
<dbReference type="InterPro" id="IPR019692">
    <property type="entry name" value="CFP-6_PH"/>
</dbReference>
<dbReference type="Proteomes" id="UP001595685">
    <property type="component" value="Unassembled WGS sequence"/>
</dbReference>
<gene>
    <name evidence="4" type="ORF">ACFOLH_14485</name>
</gene>
<dbReference type="RefSeq" id="WP_340294448.1">
    <property type="nucleotide sequence ID" value="NZ_JBBEOI010000159.1"/>
</dbReference>
<dbReference type="Pfam" id="PF10756">
    <property type="entry name" value="bPH_6"/>
    <property type="match status" value="1"/>
</dbReference>
<organism evidence="4 5">
    <name type="scientific">Aquipuribacter hungaricus</name>
    <dbReference type="NCBI Taxonomy" id="545624"/>
    <lineage>
        <taxon>Bacteria</taxon>
        <taxon>Bacillati</taxon>
        <taxon>Actinomycetota</taxon>
        <taxon>Actinomycetes</taxon>
        <taxon>Micrococcales</taxon>
        <taxon>Intrasporangiaceae</taxon>
        <taxon>Aquipuribacter</taxon>
    </lineage>
</organism>
<dbReference type="EMBL" id="JBHRWW010000011">
    <property type="protein sequence ID" value="MFC3689556.1"/>
    <property type="molecule type" value="Genomic_DNA"/>
</dbReference>
<feature type="domain" description="Low molecular weight protein antigen 6 PH" evidence="3">
    <location>
        <begin position="72"/>
        <end position="123"/>
    </location>
</feature>
<evidence type="ECO:0000313" key="4">
    <source>
        <dbReference type="EMBL" id="MFC3689556.1"/>
    </source>
</evidence>
<feature type="compositionally biased region" description="Low complexity" evidence="1">
    <location>
        <begin position="141"/>
        <end position="160"/>
    </location>
</feature>
<evidence type="ECO:0000259" key="3">
    <source>
        <dbReference type="Pfam" id="PF10756"/>
    </source>
</evidence>
<proteinExistence type="predicted"/>